<evidence type="ECO:0000313" key="3">
    <source>
        <dbReference type="Proteomes" id="UP000623842"/>
    </source>
</evidence>
<name>A0A919B9L7_9GAMM</name>
<comment type="caution">
    <text evidence="2">The sequence shown here is derived from an EMBL/GenBank/DDBJ whole genome shotgun (WGS) entry which is preliminary data.</text>
</comment>
<dbReference type="InterPro" id="IPR036701">
    <property type="entry name" value="RraB-like_sf"/>
</dbReference>
<reference evidence="2" key="1">
    <citation type="journal article" date="2014" name="Int. J. Syst. Evol. Microbiol.">
        <title>Complete genome sequence of Corynebacterium casei LMG S-19264T (=DSM 44701T), isolated from a smear-ripened cheese.</title>
        <authorList>
            <consortium name="US DOE Joint Genome Institute (JGI-PGF)"/>
            <person name="Walter F."/>
            <person name="Albersmeier A."/>
            <person name="Kalinowski J."/>
            <person name="Ruckert C."/>
        </authorList>
    </citation>
    <scope>NUCLEOTIDE SEQUENCE</scope>
    <source>
        <strain evidence="2">KCTC 42731</strain>
    </source>
</reference>
<dbReference type="Pfam" id="PF06877">
    <property type="entry name" value="RraB"/>
    <property type="match status" value="1"/>
</dbReference>
<dbReference type="AlphaFoldDB" id="A0A919B9L7"/>
<protein>
    <recommendedName>
        <fullName evidence="1">Regulator of ribonuclease activity B domain-containing protein</fullName>
    </recommendedName>
</protein>
<proteinExistence type="predicted"/>
<reference evidence="2" key="2">
    <citation type="submission" date="2020-09" db="EMBL/GenBank/DDBJ databases">
        <authorList>
            <person name="Sun Q."/>
            <person name="Kim S."/>
        </authorList>
    </citation>
    <scope>NUCLEOTIDE SEQUENCE</scope>
    <source>
        <strain evidence="2">KCTC 42731</strain>
    </source>
</reference>
<dbReference type="Gene3D" id="3.30.70.970">
    <property type="entry name" value="RraB-like"/>
    <property type="match status" value="1"/>
</dbReference>
<organism evidence="2 3">
    <name type="scientific">Thalassotalea marina</name>
    <dbReference type="NCBI Taxonomy" id="1673741"/>
    <lineage>
        <taxon>Bacteria</taxon>
        <taxon>Pseudomonadati</taxon>
        <taxon>Pseudomonadota</taxon>
        <taxon>Gammaproteobacteria</taxon>
        <taxon>Alteromonadales</taxon>
        <taxon>Colwelliaceae</taxon>
        <taxon>Thalassotalea</taxon>
    </lineage>
</organism>
<feature type="domain" description="Regulator of ribonuclease activity B" evidence="1">
    <location>
        <begin position="22"/>
        <end position="121"/>
    </location>
</feature>
<dbReference type="InterPro" id="IPR009671">
    <property type="entry name" value="RraB_dom"/>
</dbReference>
<dbReference type="SUPFAM" id="SSF89946">
    <property type="entry name" value="Hypothetical protein VC0424"/>
    <property type="match status" value="1"/>
</dbReference>
<sequence length="124" mass="14240">MHLHGIIYLTQFFNRYDMNFPNDESGQVLAEMHAAGIDLTTSHQVTFFQLFEKKEQAQAMAEHLQANAPHIDCHLHPDETPNVWDLDCTVSMIPDYELIIAQEAEFEKLANKFEGYNDGWGIEA</sequence>
<dbReference type="Proteomes" id="UP000623842">
    <property type="component" value="Unassembled WGS sequence"/>
</dbReference>
<evidence type="ECO:0000313" key="2">
    <source>
        <dbReference type="EMBL" id="GHF77181.1"/>
    </source>
</evidence>
<accession>A0A919B9L7</accession>
<gene>
    <name evidence="2" type="ORF">GCM10017161_00180</name>
</gene>
<keyword evidence="3" id="KW-1185">Reference proteome</keyword>
<evidence type="ECO:0000259" key="1">
    <source>
        <dbReference type="Pfam" id="PF06877"/>
    </source>
</evidence>
<dbReference type="EMBL" id="BNCK01000001">
    <property type="protein sequence ID" value="GHF77181.1"/>
    <property type="molecule type" value="Genomic_DNA"/>
</dbReference>